<feature type="binding site" evidence="9">
    <location>
        <position position="111"/>
    </location>
    <ligand>
        <name>NAD(+)</name>
        <dbReference type="ChEBI" id="CHEBI:57540"/>
    </ligand>
</feature>
<feature type="compositionally biased region" description="Basic and acidic residues" evidence="10">
    <location>
        <begin position="540"/>
        <end position="557"/>
    </location>
</feature>
<feature type="binding site" evidence="9">
    <location>
        <position position="280"/>
    </location>
    <ligand>
        <name>NAD(+)</name>
        <dbReference type="ChEBI" id="CHEBI:57540"/>
    </ligand>
</feature>
<comment type="catalytic activity">
    <reaction evidence="6">
        <text>UDP-alpha-D-glucose + 2 NAD(+) + H2O = UDP-alpha-D-glucuronate + 2 NADH + 3 H(+)</text>
        <dbReference type="Rhea" id="RHEA:23596"/>
        <dbReference type="ChEBI" id="CHEBI:15377"/>
        <dbReference type="ChEBI" id="CHEBI:15378"/>
        <dbReference type="ChEBI" id="CHEBI:57540"/>
        <dbReference type="ChEBI" id="CHEBI:57945"/>
        <dbReference type="ChEBI" id="CHEBI:58052"/>
        <dbReference type="ChEBI" id="CHEBI:58885"/>
        <dbReference type="EC" id="1.1.1.22"/>
    </reaction>
</comment>
<reference evidence="13" key="1">
    <citation type="submission" date="2016-03" db="EMBL/GenBank/DDBJ databases">
        <authorList>
            <person name="Guldener U."/>
        </authorList>
    </citation>
    <scope>NUCLEOTIDE SEQUENCE [LARGE SCALE GENOMIC DNA]</scope>
    <source>
        <strain evidence="13">04CH-RAC-A.6.1</strain>
    </source>
</reference>
<evidence type="ECO:0000256" key="5">
    <source>
        <dbReference type="ARBA" id="ARBA00023027"/>
    </source>
</evidence>
<dbReference type="Proteomes" id="UP000178912">
    <property type="component" value="Unassembled WGS sequence"/>
</dbReference>
<feature type="active site" description="Nucleophile" evidence="7">
    <location>
        <position position="390"/>
    </location>
</feature>
<feature type="binding site" evidence="9">
    <location>
        <position position="393"/>
    </location>
    <ligand>
        <name>NAD(+)</name>
        <dbReference type="ChEBI" id="CHEBI:57540"/>
    </ligand>
</feature>
<evidence type="ECO:0000256" key="9">
    <source>
        <dbReference type="PIRSR" id="PIRSR500134-3"/>
    </source>
</evidence>
<dbReference type="PIRSF" id="PIRSF500134">
    <property type="entry name" value="UDPglc_DH_bac"/>
    <property type="match status" value="1"/>
</dbReference>
<dbReference type="GO" id="GO:0005634">
    <property type="term" value="C:nucleus"/>
    <property type="evidence" value="ECO:0007669"/>
    <property type="project" value="TreeGrafter"/>
</dbReference>
<dbReference type="InterPro" id="IPR014026">
    <property type="entry name" value="UDP-Glc/GDP-Man_DH_dimer"/>
</dbReference>
<sequence length="678" mass="73166">MDRKASMPISEVDSEQYYNYVSTAPTTPDGSLTFSPILQAMRLHDALEDASVGGITRITTTTSLDQSVSSNTMVKNICCIGAGYVGGPTASVIAFQNPDIKVTVVDSDPRRIAQWNSKHLPIHEPGLDYILRVGRDGSRAFRVAHDPTYSCLSSSESTSSCTTSECESQCQEAGELEINAREANLYFSTEVSKNISEADIILIAVNTPTKMRGLGAGRATDVTALEAVTREIALHAKSGAILVEKSTVPCRTSELIRDTIQVYRPNEHFEILSNPEFLAEGTAINDLLNPSRIIIGSSSTISGRVAAATLASVYSWVPISRIITTNTWSSELSKLVANAMLAQRISSINSISAICEKTGADISEISHSVGLDPRIGPRFLQAGVGFGGSCFQKDILSLVYLAETLGLEEVAEYWQQVLTINNWQRIRFTRRIIRCLNGTVVGKKLTILGYAFKKGTSDTRESPAFECIKSLLEDAPMEIAVYDPYCNPSTVSSEIGKLLGEDVLRDNGGCIHIYADVYAACEGSAAVLIMTECDEFRTASKTSEKSSTATEEKKSLDPRPFAALEPTETEILALNKHLSTGAPLPGSIPDSLQRLNPERNCGDGCRDCENSSFLKSVAAGSGTTGIGQPLDWSRIAYRLQKPKWVFDGRGVLAADVMEGLGVRLEKVGAVGWEGIGGK</sequence>
<dbReference type="OrthoDB" id="5059218at2759"/>
<feature type="binding site" evidence="9">
    <location>
        <position position="460"/>
    </location>
    <ligand>
        <name>NAD(+)</name>
        <dbReference type="ChEBI" id="CHEBI:57540"/>
    </ligand>
</feature>
<dbReference type="InterPro" id="IPR001732">
    <property type="entry name" value="UDP-Glc/GDP-Man_DH_N"/>
</dbReference>
<evidence type="ECO:0000256" key="3">
    <source>
        <dbReference type="ARBA" id="ARBA00012954"/>
    </source>
</evidence>
<dbReference type="InterPro" id="IPR028356">
    <property type="entry name" value="UDPglc_DH_euk"/>
</dbReference>
<keyword evidence="5 9" id="KW-0520">NAD</keyword>
<dbReference type="SMART" id="SM00984">
    <property type="entry name" value="UDPG_MGDP_dh_C"/>
    <property type="match status" value="1"/>
</dbReference>
<dbReference type="Pfam" id="PF03721">
    <property type="entry name" value="UDPG_MGDP_dh_N"/>
    <property type="match status" value="2"/>
</dbReference>
<dbReference type="InterPro" id="IPR008927">
    <property type="entry name" value="6-PGluconate_DH-like_C_sf"/>
</dbReference>
<dbReference type="AlphaFoldDB" id="A0A1E1JRV6"/>
<gene>
    <name evidence="12" type="ORF">RAG0_00137</name>
</gene>
<protein>
    <recommendedName>
        <fullName evidence="3">UDP-glucose 6-dehydrogenase</fullName>
        <ecNumber evidence="3">1.1.1.22</ecNumber>
    </recommendedName>
</protein>
<dbReference type="NCBIfam" id="TIGR03026">
    <property type="entry name" value="NDP-sugDHase"/>
    <property type="match status" value="1"/>
</dbReference>
<dbReference type="Gene3D" id="3.40.50.720">
    <property type="entry name" value="NAD(P)-binding Rossmann-like Domain"/>
    <property type="match status" value="2"/>
</dbReference>
<feature type="binding site" evidence="8">
    <location>
        <position position="334"/>
    </location>
    <ligand>
        <name>substrate</name>
    </ligand>
</feature>
<evidence type="ECO:0000256" key="6">
    <source>
        <dbReference type="ARBA" id="ARBA00047473"/>
    </source>
</evidence>
<dbReference type="Pfam" id="PF03720">
    <property type="entry name" value="UDPG_MGDP_dh_C"/>
    <property type="match status" value="1"/>
</dbReference>
<feature type="binding site" evidence="8">
    <location>
        <position position="387"/>
    </location>
    <ligand>
        <name>substrate</name>
    </ligand>
</feature>
<evidence type="ECO:0000256" key="8">
    <source>
        <dbReference type="PIRSR" id="PIRSR500134-2"/>
    </source>
</evidence>
<evidence type="ECO:0000313" key="12">
    <source>
        <dbReference type="EMBL" id="CZS88392.1"/>
    </source>
</evidence>
<feature type="binding site" evidence="8">
    <location>
        <position position="453"/>
    </location>
    <ligand>
        <name>substrate</name>
    </ligand>
</feature>
<dbReference type="GO" id="GO:0003979">
    <property type="term" value="F:UDP-glucose 6-dehydrogenase activity"/>
    <property type="evidence" value="ECO:0007669"/>
    <property type="project" value="UniProtKB-EC"/>
</dbReference>
<dbReference type="GO" id="GO:0006024">
    <property type="term" value="P:glycosaminoglycan biosynthetic process"/>
    <property type="evidence" value="ECO:0007669"/>
    <property type="project" value="TreeGrafter"/>
</dbReference>
<dbReference type="InterPro" id="IPR036291">
    <property type="entry name" value="NAD(P)-bd_dom_sf"/>
</dbReference>
<feature type="domain" description="UDP-glucose/GDP-mannose dehydrogenase C-terminal" evidence="11">
    <location>
        <begin position="446"/>
        <end position="549"/>
    </location>
</feature>
<dbReference type="PIRSF" id="PIRSF000124">
    <property type="entry name" value="UDPglc_GDPman_dh"/>
    <property type="match status" value="1"/>
</dbReference>
<dbReference type="InterPro" id="IPR014027">
    <property type="entry name" value="UDP-Glc/GDP-Man_DH_C"/>
</dbReference>
<feature type="region of interest" description="Disordered" evidence="10">
    <location>
        <begin position="540"/>
        <end position="559"/>
    </location>
</feature>
<feature type="binding site" evidence="9">
    <location>
        <position position="247"/>
    </location>
    <ligand>
        <name>NAD(+)</name>
        <dbReference type="ChEBI" id="CHEBI:57540"/>
    </ligand>
</feature>
<evidence type="ECO:0000256" key="10">
    <source>
        <dbReference type="SAM" id="MobiDB-lite"/>
    </source>
</evidence>
<dbReference type="InterPro" id="IPR036220">
    <property type="entry name" value="UDP-Glc/GDP-Man_DH_C_sf"/>
</dbReference>
<evidence type="ECO:0000256" key="4">
    <source>
        <dbReference type="ARBA" id="ARBA00023002"/>
    </source>
</evidence>
<dbReference type="UniPathway" id="UPA00038">
    <property type="reaction ID" value="UER00491"/>
</dbReference>
<evidence type="ECO:0000259" key="11">
    <source>
        <dbReference type="SMART" id="SM00984"/>
    </source>
</evidence>
<dbReference type="GO" id="GO:0000271">
    <property type="term" value="P:polysaccharide biosynthetic process"/>
    <property type="evidence" value="ECO:0007669"/>
    <property type="project" value="InterPro"/>
</dbReference>
<name>A0A1E1JRV6_9HELO</name>
<dbReference type="PANTHER" id="PTHR11374">
    <property type="entry name" value="UDP-GLUCOSE DEHYDROGENASE/UDP-MANNAC DEHYDROGENASE"/>
    <property type="match status" value="1"/>
</dbReference>
<feature type="binding site" evidence="8">
    <location>
        <begin position="379"/>
        <end position="383"/>
    </location>
    <ligand>
        <name>substrate</name>
    </ligand>
</feature>
<evidence type="ECO:0000313" key="13">
    <source>
        <dbReference type="Proteomes" id="UP000178912"/>
    </source>
</evidence>
<comment type="similarity">
    <text evidence="2">Belongs to the UDP-glucose/GDP-mannose dehydrogenase family.</text>
</comment>
<feature type="binding site" evidence="8">
    <location>
        <begin position="277"/>
        <end position="280"/>
    </location>
    <ligand>
        <name>substrate</name>
    </ligand>
</feature>
<dbReference type="SUPFAM" id="SSF52413">
    <property type="entry name" value="UDP-glucose/GDP-mannose dehydrogenase C-terminal domain"/>
    <property type="match status" value="1"/>
</dbReference>
<organism evidence="12 13">
    <name type="scientific">Rhynchosporium agropyri</name>
    <dbReference type="NCBI Taxonomy" id="914238"/>
    <lineage>
        <taxon>Eukaryota</taxon>
        <taxon>Fungi</taxon>
        <taxon>Dikarya</taxon>
        <taxon>Ascomycota</taxon>
        <taxon>Pezizomycotina</taxon>
        <taxon>Leotiomycetes</taxon>
        <taxon>Helotiales</taxon>
        <taxon>Ploettnerulaceae</taxon>
        <taxon>Rhynchosporium</taxon>
    </lineage>
</organism>
<dbReference type="FunFam" id="1.20.5.100:FF:000001">
    <property type="entry name" value="UDP-glucose 6-dehydrogenase"/>
    <property type="match status" value="1"/>
</dbReference>
<dbReference type="PANTHER" id="PTHR11374:SF3">
    <property type="entry name" value="UDP-GLUCOSE 6-DEHYDROGENASE"/>
    <property type="match status" value="1"/>
</dbReference>
<dbReference type="InterPro" id="IPR017476">
    <property type="entry name" value="UDP-Glc/GDP-Man"/>
</dbReference>
<dbReference type="SUPFAM" id="SSF48179">
    <property type="entry name" value="6-phosphogluconate dehydrogenase C-terminal domain-like"/>
    <property type="match status" value="1"/>
</dbReference>
<dbReference type="SUPFAM" id="SSF51735">
    <property type="entry name" value="NAD(P)-binding Rossmann-fold domains"/>
    <property type="match status" value="1"/>
</dbReference>
<evidence type="ECO:0000256" key="2">
    <source>
        <dbReference type="ARBA" id="ARBA00006601"/>
    </source>
</evidence>
<comment type="pathway">
    <text evidence="1">Nucleotide-sugar biosynthesis; UDP-alpha-D-glucuronate biosynthesis; UDP-alpha-D-glucuronate from UDP-alpha-D-glucose: step 1/1.</text>
</comment>
<proteinExistence type="inferred from homology"/>
<dbReference type="GO" id="GO:0051287">
    <property type="term" value="F:NAD binding"/>
    <property type="evidence" value="ECO:0007669"/>
    <property type="project" value="InterPro"/>
</dbReference>
<accession>A0A1E1JRV6</accession>
<keyword evidence="13" id="KW-1185">Reference proteome</keyword>
<dbReference type="EMBL" id="FJUX01000001">
    <property type="protein sequence ID" value="CZS88392.1"/>
    <property type="molecule type" value="Genomic_DNA"/>
</dbReference>
<dbReference type="InterPro" id="IPR028357">
    <property type="entry name" value="UDPglc_DH_bac"/>
</dbReference>
<dbReference type="Gene3D" id="1.20.5.100">
    <property type="entry name" value="Cytochrome c1, transmembrane anchor, C-terminal"/>
    <property type="match status" value="1"/>
</dbReference>
<keyword evidence="4" id="KW-0560">Oxidoreductase</keyword>
<dbReference type="GO" id="GO:0006065">
    <property type="term" value="P:UDP-glucuronate biosynthetic process"/>
    <property type="evidence" value="ECO:0007669"/>
    <property type="project" value="UniProtKB-UniPathway"/>
</dbReference>
<evidence type="ECO:0000256" key="1">
    <source>
        <dbReference type="ARBA" id="ARBA00004701"/>
    </source>
</evidence>
<evidence type="ECO:0000256" key="7">
    <source>
        <dbReference type="PIRSR" id="PIRSR500134-1"/>
    </source>
</evidence>
<dbReference type="EC" id="1.1.1.22" evidence="3"/>
<dbReference type="Pfam" id="PF00984">
    <property type="entry name" value="UDPG_MGDP_dh"/>
    <property type="match status" value="1"/>
</dbReference>
<feature type="binding site" evidence="9">
    <location>
        <position position="207"/>
    </location>
    <ligand>
        <name>NAD(+)</name>
        <dbReference type="ChEBI" id="CHEBI:57540"/>
    </ligand>
</feature>
<feature type="binding site" evidence="9">
    <location>
        <position position="106"/>
    </location>
    <ligand>
        <name>NAD(+)</name>
        <dbReference type="ChEBI" id="CHEBI:57540"/>
    </ligand>
</feature>